<dbReference type="Proteomes" id="UP001059349">
    <property type="component" value="Chromosome"/>
</dbReference>
<dbReference type="RefSeq" id="WP_254735168.1">
    <property type="nucleotide sequence ID" value="NZ_CP101127.1"/>
</dbReference>
<proteinExistence type="predicted"/>
<accession>A0A9Q9F2Q3</accession>
<sequence>MAKWFYRLRGSNTTGKNAKSFPCGSAYQYDKAMEIAKEVIDKKQYKEVQIERIQIIKIVRNEGDKGGDKNY</sequence>
<dbReference type="AlphaFoldDB" id="A0A9Q9F2Q3"/>
<dbReference type="EMBL" id="CP101127">
    <property type="protein sequence ID" value="UTO25614.1"/>
    <property type="molecule type" value="Genomic_DNA"/>
</dbReference>
<name>A0A9Q9F2Q3_9BACT</name>
<evidence type="ECO:0000313" key="2">
    <source>
        <dbReference type="Proteomes" id="UP001059349"/>
    </source>
</evidence>
<protein>
    <submittedName>
        <fullName evidence="1">Uncharacterized protein</fullName>
    </submittedName>
</protein>
<organism evidence="1 2">
    <name type="scientific">Metamycoplasma hyosynoviae</name>
    <dbReference type="NCBI Taxonomy" id="29559"/>
    <lineage>
        <taxon>Bacteria</taxon>
        <taxon>Bacillati</taxon>
        <taxon>Mycoplasmatota</taxon>
        <taxon>Mycoplasmoidales</taxon>
        <taxon>Metamycoplasmataceae</taxon>
        <taxon>Metamycoplasma</taxon>
    </lineage>
</organism>
<reference evidence="1" key="1">
    <citation type="submission" date="2022-07" db="EMBL/GenBank/DDBJ databases">
        <title>Complete genome of Mycoplasma hyosynoviae B1.</title>
        <authorList>
            <person name="Spergser J."/>
        </authorList>
    </citation>
    <scope>NUCLEOTIDE SEQUENCE</scope>
    <source>
        <strain evidence="1">B1</strain>
    </source>
</reference>
<dbReference type="GeneID" id="75105224"/>
<evidence type="ECO:0000313" key="1">
    <source>
        <dbReference type="EMBL" id="UTO25614.1"/>
    </source>
</evidence>
<gene>
    <name evidence="1" type="ORF">NMG93_01885</name>
</gene>